<evidence type="ECO:0000256" key="1">
    <source>
        <dbReference type="ARBA" id="ARBA00005952"/>
    </source>
</evidence>
<dbReference type="GO" id="GO:0005829">
    <property type="term" value="C:cytosol"/>
    <property type="evidence" value="ECO:0007669"/>
    <property type="project" value="TreeGrafter"/>
</dbReference>
<organism evidence="8 9">
    <name type="scientific">Lactococcus lactis subsp. lactis</name>
    <name type="common">Streptococcus lactis</name>
    <dbReference type="NCBI Taxonomy" id="1360"/>
    <lineage>
        <taxon>Bacteria</taxon>
        <taxon>Bacillati</taxon>
        <taxon>Bacillota</taxon>
        <taxon>Bacilli</taxon>
        <taxon>Lactobacillales</taxon>
        <taxon>Streptococcaceae</taxon>
        <taxon>Lactococcus</taxon>
    </lineage>
</organism>
<dbReference type="PANTHER" id="PTHR11078:SF3">
    <property type="entry name" value="ANTITERMINATION NUSB DOMAIN-CONTAINING PROTEIN"/>
    <property type="match status" value="1"/>
</dbReference>
<evidence type="ECO:0000256" key="2">
    <source>
        <dbReference type="ARBA" id="ARBA00022814"/>
    </source>
</evidence>
<dbReference type="SUPFAM" id="SSF48013">
    <property type="entry name" value="NusB-like"/>
    <property type="match status" value="1"/>
</dbReference>
<dbReference type="HAMAP" id="MF_00073">
    <property type="entry name" value="NusB"/>
    <property type="match status" value="1"/>
</dbReference>
<dbReference type="GO" id="GO:0031564">
    <property type="term" value="P:transcription antitermination"/>
    <property type="evidence" value="ECO:0007669"/>
    <property type="project" value="UniProtKB-KW"/>
</dbReference>
<protein>
    <recommendedName>
        <fullName evidence="6">Transcription antitermination protein NusB</fullName>
    </recommendedName>
    <alternativeName>
        <fullName evidence="6">Antitermination factor NusB</fullName>
    </alternativeName>
</protein>
<keyword evidence="5 6" id="KW-0804">Transcription</keyword>
<keyword evidence="2 6" id="KW-0889">Transcription antitermination</keyword>
<evidence type="ECO:0000256" key="4">
    <source>
        <dbReference type="ARBA" id="ARBA00023015"/>
    </source>
</evidence>
<dbReference type="PANTHER" id="PTHR11078">
    <property type="entry name" value="N UTILIZATION SUBSTANCE PROTEIN B-RELATED"/>
    <property type="match status" value="1"/>
</dbReference>
<evidence type="ECO:0000313" key="9">
    <source>
        <dbReference type="Proteomes" id="UP000031847"/>
    </source>
</evidence>
<keyword evidence="4 6" id="KW-0805">Transcription regulation</keyword>
<evidence type="ECO:0000313" key="8">
    <source>
        <dbReference type="EMBL" id="GAM79689.1"/>
    </source>
</evidence>
<dbReference type="EMBL" id="BBSI01000017">
    <property type="protein sequence ID" value="GAM79689.1"/>
    <property type="molecule type" value="Genomic_DNA"/>
</dbReference>
<evidence type="ECO:0000256" key="3">
    <source>
        <dbReference type="ARBA" id="ARBA00022884"/>
    </source>
</evidence>
<dbReference type="InterPro" id="IPR006027">
    <property type="entry name" value="NusB_RsmB_TIM44"/>
</dbReference>
<name>A0A0B8R085_LACLL</name>
<proteinExistence type="inferred from homology"/>
<dbReference type="Pfam" id="PF01029">
    <property type="entry name" value="NusB"/>
    <property type="match status" value="1"/>
</dbReference>
<keyword evidence="3 6" id="KW-0694">RNA-binding</keyword>
<evidence type="ECO:0000256" key="6">
    <source>
        <dbReference type="HAMAP-Rule" id="MF_00073"/>
    </source>
</evidence>
<sequence length="333" mass="38524">MKTCLMRDFLMPKTLTQHQIRQRAVQVLFSYAVQKEMATNVVSSFRENVEKLEEELSQTIRFDVDFRDERITVRKFPKGLSQPLEAIYEIYEILGLKDIEKTTVAKALAFMRDFGGYAKKMNEYEATNLFVGVMANLKLIRLFQIELDEEPVAPKVLEFFKNLPDNATAEQSLETFQKTFSFLHENVLEKYTSDLFTPSTLKEELDEQLAQAENNAQSQLSELLKNTKRFVLNYDNDRPEDLEAPEYFTQLVDGVLEKKEDLEANVSKYLAKTWSFSRLTLVEQAILQVSSYEILYTETPDVVAVNEAVELSKDFSDEKSSRFINGVLTNFLK</sequence>
<dbReference type="AlphaFoldDB" id="A0A0B8R085"/>
<dbReference type="GO" id="GO:0003723">
    <property type="term" value="F:RNA binding"/>
    <property type="evidence" value="ECO:0007669"/>
    <property type="project" value="UniProtKB-UniRule"/>
</dbReference>
<dbReference type="InterPro" id="IPR011605">
    <property type="entry name" value="NusB_fam"/>
</dbReference>
<gene>
    <name evidence="6" type="primary">nusB</name>
    <name evidence="8" type="ORF">JCM5805K_0797</name>
</gene>
<dbReference type="Proteomes" id="UP000031847">
    <property type="component" value="Unassembled WGS sequence"/>
</dbReference>
<evidence type="ECO:0000256" key="5">
    <source>
        <dbReference type="ARBA" id="ARBA00023163"/>
    </source>
</evidence>
<reference evidence="8 9" key="1">
    <citation type="submission" date="2015-01" db="EMBL/GenBank/DDBJ databases">
        <title>Lactococcus lactis subsp.lactis JCM 5805 whole genome shotgun sequence.</title>
        <authorList>
            <person name="Fujii T."/>
            <person name="Tomita Y."/>
            <person name="Ikushima S."/>
            <person name="Fujiwara D."/>
        </authorList>
    </citation>
    <scope>NUCLEOTIDE SEQUENCE [LARGE SCALE GENOMIC DNA]</scope>
    <source>
        <strain evidence="8 9">JCM 5805</strain>
    </source>
</reference>
<comment type="caution">
    <text evidence="8">The sequence shown here is derived from an EMBL/GenBank/DDBJ whole genome shotgun (WGS) entry which is preliminary data.</text>
</comment>
<evidence type="ECO:0000259" key="7">
    <source>
        <dbReference type="Pfam" id="PF01029"/>
    </source>
</evidence>
<accession>A0A0B8R085</accession>
<dbReference type="GO" id="GO:0006353">
    <property type="term" value="P:DNA-templated transcription termination"/>
    <property type="evidence" value="ECO:0007669"/>
    <property type="project" value="UniProtKB-UniRule"/>
</dbReference>
<comment type="similarity">
    <text evidence="1 6">Belongs to the NusB family.</text>
</comment>
<comment type="function">
    <text evidence="6">Involved in transcription antitermination. Required for transcription of ribosomal RNA (rRNA) genes. Binds specifically to the boxA antiterminator sequence of the ribosomal RNA (rrn) operons.</text>
</comment>
<dbReference type="InterPro" id="IPR035926">
    <property type="entry name" value="NusB-like_sf"/>
</dbReference>
<dbReference type="NCBIfam" id="TIGR01951">
    <property type="entry name" value="nusB"/>
    <property type="match status" value="1"/>
</dbReference>
<feature type="domain" description="NusB/RsmB/TIM44" evidence="7">
    <location>
        <begin position="225"/>
        <end position="333"/>
    </location>
</feature>
<dbReference type="Gene3D" id="1.10.940.10">
    <property type="entry name" value="NusB-like"/>
    <property type="match status" value="1"/>
</dbReference>